<reference evidence="1 2" key="1">
    <citation type="submission" date="2017-02" db="EMBL/GenBank/DDBJ databases">
        <title>Trade-off between light-utilization and light-protection in marine flavobacteria.</title>
        <authorList>
            <person name="Kumagai Y."/>
            <person name="Yoshizawa S."/>
            <person name="Kogure K."/>
            <person name="Iwasaki W."/>
        </authorList>
    </citation>
    <scope>NUCLEOTIDE SEQUENCE [LARGE SCALE GENOMIC DNA]</scope>
    <source>
        <strain evidence="1 2">KCTC 23670</strain>
    </source>
</reference>
<protein>
    <recommendedName>
        <fullName evidence="3">ACT domain-containing protein</fullName>
    </recommendedName>
</protein>
<gene>
    <name evidence="1" type="ORF">BTO15_15110</name>
</gene>
<evidence type="ECO:0008006" key="3">
    <source>
        <dbReference type="Google" id="ProtNLM"/>
    </source>
</evidence>
<evidence type="ECO:0000313" key="2">
    <source>
        <dbReference type="Proteomes" id="UP000232721"/>
    </source>
</evidence>
<sequence>MLAFRTEIRNSPREQTLKIYLSDTSLVVGLKNLLENIKGVRIVEVQESFSRNREAENVTIYRKEKHSINALKEKVDTFLGIYFEKIIV</sequence>
<dbReference type="EMBL" id="CP019336">
    <property type="protein sequence ID" value="AUC23344.1"/>
    <property type="molecule type" value="Genomic_DNA"/>
</dbReference>
<dbReference type="Proteomes" id="UP000232721">
    <property type="component" value="Chromosome"/>
</dbReference>
<proteinExistence type="predicted"/>
<accession>A0ABM6Q278</accession>
<keyword evidence="2" id="KW-1185">Reference proteome</keyword>
<evidence type="ECO:0000313" key="1">
    <source>
        <dbReference type="EMBL" id="AUC23344.1"/>
    </source>
</evidence>
<name>A0ABM6Q278_9FLAO</name>
<organism evidence="1 2">
    <name type="scientific">Polaribacter sejongensis</name>
    <dbReference type="NCBI Taxonomy" id="985043"/>
    <lineage>
        <taxon>Bacteria</taxon>
        <taxon>Pseudomonadati</taxon>
        <taxon>Bacteroidota</taxon>
        <taxon>Flavobacteriia</taxon>
        <taxon>Flavobacteriales</taxon>
        <taxon>Flavobacteriaceae</taxon>
    </lineage>
</organism>
<dbReference type="RefSeq" id="WP_165731163.1">
    <property type="nucleotide sequence ID" value="NZ_CP019336.1"/>
</dbReference>